<dbReference type="SUPFAM" id="SSF56281">
    <property type="entry name" value="Metallo-hydrolase/oxidoreductase"/>
    <property type="match status" value="1"/>
</dbReference>
<proteinExistence type="predicted"/>
<dbReference type="PANTHER" id="PTHR43546:SF8">
    <property type="entry name" value="METALLO-BETA-LACTAMASE DOMAIN-CONTAINING PROTEIN"/>
    <property type="match status" value="1"/>
</dbReference>
<dbReference type="InterPro" id="IPR050114">
    <property type="entry name" value="UPF0173_UPF0282_UlaG_hydrolase"/>
</dbReference>
<comment type="caution">
    <text evidence="1">The sequence shown here is derived from an EMBL/GenBank/DDBJ whole genome shotgun (WGS) entry which is preliminary data.</text>
</comment>
<evidence type="ECO:0000313" key="1">
    <source>
        <dbReference type="EMBL" id="MBC8318771.1"/>
    </source>
</evidence>
<dbReference type="AlphaFoldDB" id="A0A8J6TDH9"/>
<dbReference type="EMBL" id="JACNJZ010000186">
    <property type="protein sequence ID" value="MBC8318771.1"/>
    <property type="molecule type" value="Genomic_DNA"/>
</dbReference>
<accession>A0A8J6TDH9</accession>
<reference evidence="1 2" key="1">
    <citation type="submission" date="2020-08" db="EMBL/GenBank/DDBJ databases">
        <title>Bridging the membrane lipid divide: bacteria of the FCB group superphylum have the potential to synthesize archaeal ether lipids.</title>
        <authorList>
            <person name="Villanueva L."/>
            <person name="Von Meijenfeldt F.A.B."/>
            <person name="Westbye A.B."/>
            <person name="Yadav S."/>
            <person name="Hopmans E.C."/>
            <person name="Dutilh B.E."/>
            <person name="Sinninghe Damste J.S."/>
        </authorList>
    </citation>
    <scope>NUCLEOTIDE SEQUENCE [LARGE SCALE GENOMIC DNA]</scope>
    <source>
        <strain evidence="1">NIOZ-UU47</strain>
    </source>
</reference>
<protein>
    <submittedName>
        <fullName evidence="1">MBL fold metallo-hydrolase</fullName>
    </submittedName>
</protein>
<dbReference type="PANTHER" id="PTHR43546">
    <property type="entry name" value="UPF0173 METAL-DEPENDENT HYDROLASE MJ1163-RELATED"/>
    <property type="match status" value="1"/>
</dbReference>
<dbReference type="InterPro" id="IPR036866">
    <property type="entry name" value="RibonucZ/Hydroxyglut_hydro"/>
</dbReference>
<name>A0A8J6TDH9_9BACT</name>
<evidence type="ECO:0000313" key="2">
    <source>
        <dbReference type="Proteomes" id="UP000614424"/>
    </source>
</evidence>
<gene>
    <name evidence="1" type="ORF">H8E41_12770</name>
</gene>
<dbReference type="Pfam" id="PF13483">
    <property type="entry name" value="Lactamase_B_3"/>
    <property type="match status" value="1"/>
</dbReference>
<organism evidence="1 2">
    <name type="scientific">Candidatus Desulfobia pelagia</name>
    <dbReference type="NCBI Taxonomy" id="2841692"/>
    <lineage>
        <taxon>Bacteria</taxon>
        <taxon>Pseudomonadati</taxon>
        <taxon>Thermodesulfobacteriota</taxon>
        <taxon>Desulfobulbia</taxon>
        <taxon>Desulfobulbales</taxon>
        <taxon>Desulfobulbaceae</taxon>
        <taxon>Candidatus Desulfobia</taxon>
    </lineage>
</organism>
<sequence length="210" mass="23339">MGDTILDNLEWLGHDGYRLVAENQVIYFDPFKLSGEHQPADIILITHEHFDHCSPEDIEKIQKKSTTIITEPNSAKKLSGTVITLKPGESCEVNGVSIEAVPSYNTNKKFHPKAKNWLGFIVTVEGVRIYHAGDTDYIPEMKNFKTDIALLPVSGTYVMTSEEAVQAALDIQPRIAVPMHYNSIVGDVSDAEKFAAALQGKMRVEILKQV</sequence>
<dbReference type="Proteomes" id="UP000614424">
    <property type="component" value="Unassembled WGS sequence"/>
</dbReference>
<dbReference type="Gene3D" id="3.60.15.10">
    <property type="entry name" value="Ribonuclease Z/Hydroxyacylglutathione hydrolase-like"/>
    <property type="match status" value="1"/>
</dbReference>